<dbReference type="EMBL" id="VXIV02003297">
    <property type="protein sequence ID" value="KAF6018528.1"/>
    <property type="molecule type" value="Genomic_DNA"/>
</dbReference>
<dbReference type="PANTHER" id="PTHR21325">
    <property type="entry name" value="PHOSPHOLIPASE B, PLB1"/>
    <property type="match status" value="1"/>
</dbReference>
<organism evidence="2 3">
    <name type="scientific">Bugula neritina</name>
    <name type="common">Brown bryozoan</name>
    <name type="synonym">Sertularia neritina</name>
    <dbReference type="NCBI Taxonomy" id="10212"/>
    <lineage>
        <taxon>Eukaryota</taxon>
        <taxon>Metazoa</taxon>
        <taxon>Spiralia</taxon>
        <taxon>Lophotrochozoa</taxon>
        <taxon>Bryozoa</taxon>
        <taxon>Gymnolaemata</taxon>
        <taxon>Cheilostomatida</taxon>
        <taxon>Flustrina</taxon>
        <taxon>Buguloidea</taxon>
        <taxon>Bugulidae</taxon>
        <taxon>Bugula</taxon>
    </lineage>
</organism>
<reference evidence="2" key="1">
    <citation type="submission" date="2020-06" db="EMBL/GenBank/DDBJ databases">
        <title>Draft genome of Bugula neritina, a colonial animal packing powerful symbionts and potential medicines.</title>
        <authorList>
            <person name="Rayko M."/>
        </authorList>
    </citation>
    <scope>NUCLEOTIDE SEQUENCE [LARGE SCALE GENOMIC DNA]</scope>
    <source>
        <strain evidence="2">Kwan_BN1</strain>
    </source>
</reference>
<dbReference type="Pfam" id="PF00657">
    <property type="entry name" value="Lipase_GDSL"/>
    <property type="match status" value="1"/>
</dbReference>
<dbReference type="InterPro" id="IPR038885">
    <property type="entry name" value="PLB1"/>
</dbReference>
<dbReference type="AlphaFoldDB" id="A0A7J7IZ62"/>
<dbReference type="GO" id="GO:0050253">
    <property type="term" value="F:retinyl-palmitate esterase activity"/>
    <property type="evidence" value="ECO:0007669"/>
    <property type="project" value="TreeGrafter"/>
</dbReference>
<dbReference type="Proteomes" id="UP000593567">
    <property type="component" value="Unassembled WGS sequence"/>
</dbReference>
<feature type="signal peptide" evidence="1">
    <location>
        <begin position="1"/>
        <end position="23"/>
    </location>
</feature>
<evidence type="ECO:0008006" key="4">
    <source>
        <dbReference type="Google" id="ProtNLM"/>
    </source>
</evidence>
<feature type="chain" id="PRO_5029448983" description="PLB1" evidence="1">
    <location>
        <begin position="24"/>
        <end position="197"/>
    </location>
</feature>
<comment type="caution">
    <text evidence="2">The sequence shown here is derived from an EMBL/GenBank/DDBJ whole genome shotgun (WGS) entry which is preliminary data.</text>
</comment>
<accession>A0A7J7IZ62</accession>
<evidence type="ECO:0000256" key="1">
    <source>
        <dbReference type="SAM" id="SignalP"/>
    </source>
</evidence>
<keyword evidence="3" id="KW-1185">Reference proteome</keyword>
<sequence>MMGFPADLLTTLILVGLLTPSACYNFCNSSRSYVSPQVPTNIRQLRVGDIKIVAGLGDSFTVANGARSTSFSRVHEEYRGDSFSAGGRGSYEYGSTTFPNILKVFNRHLYGYAIGKGNVTSINARFNLAEAGATFRHMPVQARRLIYKMKNDPYIDFQNDWKIVNLFIGQHDQCVACANMVSISNYLTVALLYLPLE</sequence>
<dbReference type="PANTHER" id="PTHR21325:SF31">
    <property type="entry name" value="GH22081P-RELATED"/>
    <property type="match status" value="1"/>
</dbReference>
<evidence type="ECO:0000313" key="3">
    <source>
        <dbReference type="Proteomes" id="UP000593567"/>
    </source>
</evidence>
<proteinExistence type="predicted"/>
<dbReference type="GO" id="GO:0004623">
    <property type="term" value="F:phospholipase A2 activity"/>
    <property type="evidence" value="ECO:0007669"/>
    <property type="project" value="TreeGrafter"/>
</dbReference>
<gene>
    <name evidence="2" type="ORF">EB796_023152</name>
</gene>
<dbReference type="InterPro" id="IPR001087">
    <property type="entry name" value="GDSL"/>
</dbReference>
<dbReference type="OrthoDB" id="10265800at2759"/>
<name>A0A7J7IZ62_BUGNE</name>
<evidence type="ECO:0000313" key="2">
    <source>
        <dbReference type="EMBL" id="KAF6018528.1"/>
    </source>
</evidence>
<protein>
    <recommendedName>
        <fullName evidence="4">PLB1</fullName>
    </recommendedName>
</protein>
<dbReference type="GO" id="GO:0006644">
    <property type="term" value="P:phospholipid metabolic process"/>
    <property type="evidence" value="ECO:0007669"/>
    <property type="project" value="TreeGrafter"/>
</dbReference>
<dbReference type="GO" id="GO:0031526">
    <property type="term" value="C:brush border membrane"/>
    <property type="evidence" value="ECO:0007669"/>
    <property type="project" value="TreeGrafter"/>
</dbReference>
<keyword evidence="1" id="KW-0732">Signal</keyword>
<dbReference type="GO" id="GO:0004622">
    <property type="term" value="F:phosphatidylcholine lysophospholipase activity"/>
    <property type="evidence" value="ECO:0007669"/>
    <property type="project" value="TreeGrafter"/>
</dbReference>